<evidence type="ECO:0000256" key="1">
    <source>
        <dbReference type="SAM" id="MobiDB-lite"/>
    </source>
</evidence>
<dbReference type="EMBL" id="BPLR01005923">
    <property type="protein sequence ID" value="GIY06095.1"/>
    <property type="molecule type" value="Genomic_DNA"/>
</dbReference>
<evidence type="ECO:0000313" key="3">
    <source>
        <dbReference type="Proteomes" id="UP001054945"/>
    </source>
</evidence>
<proteinExistence type="predicted"/>
<keyword evidence="3" id="KW-1185">Reference proteome</keyword>
<protein>
    <submittedName>
        <fullName evidence="2">Uncharacterized protein</fullName>
    </submittedName>
</protein>
<name>A0AAV4QDH9_CAEEX</name>
<sequence>MSKFIVSLQTHGYKISRFVDLLNGQEFHRNLQEMNPETLHSASDPLESLSKAAFEKERRGDNLPPPSDYNCMRLQQKYS</sequence>
<organism evidence="2 3">
    <name type="scientific">Caerostris extrusa</name>
    <name type="common">Bark spider</name>
    <name type="synonym">Caerostris bankana</name>
    <dbReference type="NCBI Taxonomy" id="172846"/>
    <lineage>
        <taxon>Eukaryota</taxon>
        <taxon>Metazoa</taxon>
        <taxon>Ecdysozoa</taxon>
        <taxon>Arthropoda</taxon>
        <taxon>Chelicerata</taxon>
        <taxon>Arachnida</taxon>
        <taxon>Araneae</taxon>
        <taxon>Araneomorphae</taxon>
        <taxon>Entelegynae</taxon>
        <taxon>Araneoidea</taxon>
        <taxon>Araneidae</taxon>
        <taxon>Caerostris</taxon>
    </lineage>
</organism>
<dbReference type="Proteomes" id="UP001054945">
    <property type="component" value="Unassembled WGS sequence"/>
</dbReference>
<evidence type="ECO:0000313" key="2">
    <source>
        <dbReference type="EMBL" id="GIY06095.1"/>
    </source>
</evidence>
<accession>A0AAV4QDH9</accession>
<feature type="region of interest" description="Disordered" evidence="1">
    <location>
        <begin position="38"/>
        <end position="71"/>
    </location>
</feature>
<gene>
    <name evidence="2" type="ORF">CEXT_156031</name>
</gene>
<dbReference type="AlphaFoldDB" id="A0AAV4QDH9"/>
<reference evidence="2 3" key="1">
    <citation type="submission" date="2021-06" db="EMBL/GenBank/DDBJ databases">
        <title>Caerostris extrusa draft genome.</title>
        <authorList>
            <person name="Kono N."/>
            <person name="Arakawa K."/>
        </authorList>
    </citation>
    <scope>NUCLEOTIDE SEQUENCE [LARGE SCALE GENOMIC DNA]</scope>
</reference>
<comment type="caution">
    <text evidence="2">The sequence shown here is derived from an EMBL/GenBank/DDBJ whole genome shotgun (WGS) entry which is preliminary data.</text>
</comment>